<proteinExistence type="predicted"/>
<dbReference type="InterPro" id="IPR007446">
    <property type="entry name" value="PilP"/>
</dbReference>
<reference evidence="2 3" key="1">
    <citation type="submission" date="2017-01" db="EMBL/GenBank/DDBJ databases">
        <title>The cable genome- insights into the physiology and evolution of filamentous bacteria capable of sulfide oxidation via long distance electron transfer.</title>
        <authorList>
            <person name="Schreiber L."/>
            <person name="Bjerg J.T."/>
            <person name="Boggild A."/>
            <person name="Van De Vossenberg J."/>
            <person name="Meysman F."/>
            <person name="Nielsen L.P."/>
            <person name="Schramm A."/>
            <person name="Kjeldsen K.U."/>
        </authorList>
    </citation>
    <scope>NUCLEOTIDE SEQUENCE [LARGE SCALE GENOMIC DNA]</scope>
    <source>
        <strain evidence="2">A3</strain>
    </source>
</reference>
<evidence type="ECO:0000313" key="2">
    <source>
        <dbReference type="EMBL" id="RWX49472.1"/>
    </source>
</evidence>
<dbReference type="AlphaFoldDB" id="A0A3S3R3T9"/>
<organism evidence="2 3">
    <name type="scientific">Candidatus Electrothrix marina</name>
    <dbReference type="NCBI Taxonomy" id="1859130"/>
    <lineage>
        <taxon>Bacteria</taxon>
        <taxon>Pseudomonadati</taxon>
        <taxon>Thermodesulfobacteriota</taxon>
        <taxon>Desulfobulbia</taxon>
        <taxon>Desulfobulbales</taxon>
        <taxon>Desulfobulbaceae</taxon>
        <taxon>Candidatus Electrothrix</taxon>
    </lineage>
</organism>
<gene>
    <name evidence="2" type="ORF">VU00_12501</name>
</gene>
<protein>
    <submittedName>
        <fullName evidence="2">Type IV pilus assembly protein PilP</fullName>
    </submittedName>
</protein>
<dbReference type="Proteomes" id="UP000287615">
    <property type="component" value="Unassembled WGS sequence"/>
</dbReference>
<accession>A0A3S3R3T9</accession>
<comment type="caution">
    <text evidence="2">The sequence shown here is derived from an EMBL/GenBank/DDBJ whole genome shotgun (WGS) entry which is preliminary data.</text>
</comment>
<dbReference type="Gene3D" id="2.30.30.830">
    <property type="match status" value="1"/>
</dbReference>
<name>A0A3S3R3T9_9BACT</name>
<evidence type="ECO:0000313" key="3">
    <source>
        <dbReference type="Proteomes" id="UP000287615"/>
    </source>
</evidence>
<sequence>MVSEDAQAGEVREVDKFQYKIEGRSDPFLPFLSKDSGRDETDDTPIEEETGVPLTGMQLFEPGQLRLVALLKIGNRNVAMVEDVTGKGYRLDENMLIGRHGIINRITGEQVEVTENYKTQTGRVVTKEIIMRLKKEGDK</sequence>
<dbReference type="Pfam" id="PF04351">
    <property type="entry name" value="PilP"/>
    <property type="match status" value="1"/>
</dbReference>
<feature type="region of interest" description="Disordered" evidence="1">
    <location>
        <begin position="28"/>
        <end position="49"/>
    </location>
</feature>
<feature type="compositionally biased region" description="Acidic residues" evidence="1">
    <location>
        <begin position="40"/>
        <end position="49"/>
    </location>
</feature>
<evidence type="ECO:0000256" key="1">
    <source>
        <dbReference type="SAM" id="MobiDB-lite"/>
    </source>
</evidence>
<dbReference type="EMBL" id="MTKR01000250">
    <property type="protein sequence ID" value="RWX49472.1"/>
    <property type="molecule type" value="Genomic_DNA"/>
</dbReference>